<protein>
    <submittedName>
        <fullName evidence="1">Transmembrane protein</fullName>
    </submittedName>
</protein>
<comment type="caution">
    <text evidence="1">The sequence shown here is derived from an EMBL/GenBank/DDBJ whole genome shotgun (WGS) entry which is preliminary data.</text>
</comment>
<keyword evidence="1" id="KW-0812">Transmembrane</keyword>
<organism evidence="1 2">
    <name type="scientific">Citrus sinensis</name>
    <name type="common">Sweet orange</name>
    <name type="synonym">Citrus aurantium var. sinensis</name>
    <dbReference type="NCBI Taxonomy" id="2711"/>
    <lineage>
        <taxon>Eukaryota</taxon>
        <taxon>Viridiplantae</taxon>
        <taxon>Streptophyta</taxon>
        <taxon>Embryophyta</taxon>
        <taxon>Tracheophyta</taxon>
        <taxon>Spermatophyta</taxon>
        <taxon>Magnoliopsida</taxon>
        <taxon>eudicotyledons</taxon>
        <taxon>Gunneridae</taxon>
        <taxon>Pentapetalae</taxon>
        <taxon>rosids</taxon>
        <taxon>malvids</taxon>
        <taxon>Sapindales</taxon>
        <taxon>Rutaceae</taxon>
        <taxon>Aurantioideae</taxon>
        <taxon>Citrus</taxon>
    </lineage>
</organism>
<sequence length="496" mass="54988">MIVNYRSLTFSLLFFLSFSHGYGTSHFLASQTPLPSVSEAEAENVAVFAPDYNEGPSFAPVVGNDSESSSLVLAAKRTYRQDPLNGFKRYSGGWNIKDRHYWASVAYTAAPLFVIAAICIGCVVLYAGQVKFRGSTKKTLEYVVYQADTTVQKLQEVSNNLATAKQISVQKVFLPSNVQSDIDNVESKLNSSASTVADETAKNSHDIRDLLDSVRLALILIAAIMLVLTFLGFFHWDESADIHVFKLAWSKLILIFLPCISVAGDTCVAMNEYVQNPAAHTALDSIIPCVDKATAQDTLTRTKEVTSQLVEVVNEVITNVSNINFAPAFVPFYFNQSGPLVPILCNPFHPDFTDRTCTAGELNLNNATQALSNYVCQVSPSGVCTTTGRLTPPLYDDMTAAVNLCNGLENYGPFLAELQDCTFVRETFNEIYRDHCPDLQAYSKWIYVGLAMVSTAVMLSLIFWVIYGRERRYRIYTKQSDHQSLEEGKDAQDTRE</sequence>
<keyword evidence="2" id="KW-1185">Reference proteome</keyword>
<dbReference type="Proteomes" id="UP000829398">
    <property type="component" value="Chromosome 1"/>
</dbReference>
<name>A0ACB8NNM4_CITSI</name>
<keyword evidence="1" id="KW-0472">Membrane</keyword>
<proteinExistence type="predicted"/>
<reference evidence="2" key="1">
    <citation type="journal article" date="2023" name="Hortic. Res.">
        <title>A chromosome-level phased genome enabling allele-level studies in sweet orange: a case study on citrus Huanglongbing tolerance.</title>
        <authorList>
            <person name="Wu B."/>
            <person name="Yu Q."/>
            <person name="Deng Z."/>
            <person name="Duan Y."/>
            <person name="Luo F."/>
            <person name="Gmitter F. Jr."/>
        </authorList>
    </citation>
    <scope>NUCLEOTIDE SEQUENCE [LARGE SCALE GENOMIC DNA]</scope>
    <source>
        <strain evidence="2">cv. Valencia</strain>
    </source>
</reference>
<dbReference type="EMBL" id="CM039170">
    <property type="protein sequence ID" value="KAH9798985.1"/>
    <property type="molecule type" value="Genomic_DNA"/>
</dbReference>
<accession>A0ACB8NNM4</accession>
<gene>
    <name evidence="1" type="ORF">KPL71_000194</name>
</gene>
<evidence type="ECO:0000313" key="2">
    <source>
        <dbReference type="Proteomes" id="UP000829398"/>
    </source>
</evidence>
<evidence type="ECO:0000313" key="1">
    <source>
        <dbReference type="EMBL" id="KAH9798985.1"/>
    </source>
</evidence>